<proteinExistence type="predicted"/>
<dbReference type="SUPFAM" id="SSF53850">
    <property type="entry name" value="Periplasmic binding protein-like II"/>
    <property type="match status" value="1"/>
</dbReference>
<evidence type="ECO:0000313" key="2">
    <source>
        <dbReference type="EMBL" id="OOV09123.1"/>
    </source>
</evidence>
<sequence length="254" mass="26489">MLGAAAGVLWLGLARSASAQAQAALLVLAGAGYKRPVEALCAAFTQATGLVVERSYGNLQQMFAQAQASGRVDVLVGDASFIDQAQGLQLPRRVALGQGILTLAWRRHLPVPDGLSGLAGLRQMLAQPSWSVALPNPQQAVYGNAAKQLLQAQGLWQGLQERLKVVATVPQVSAYLSSGEIDLGFVNLTEALAAKDLLGGFITLPSGDGSYAEVAIVAAMAEASKSTLALTNTQQFALFLETPVARGILRRAGL</sequence>
<dbReference type="PANTHER" id="PTHR30632">
    <property type="entry name" value="MOLYBDATE-BINDING PERIPLASMIC PROTEIN"/>
    <property type="match status" value="1"/>
</dbReference>
<dbReference type="EMBL" id="MTJN01000002">
    <property type="protein sequence ID" value="OOV09123.1"/>
    <property type="molecule type" value="Genomic_DNA"/>
</dbReference>
<accession>A0A1T1AYQ5</accession>
<dbReference type="PANTHER" id="PTHR30632:SF0">
    <property type="entry name" value="SULFATE-BINDING PROTEIN"/>
    <property type="match status" value="1"/>
</dbReference>
<dbReference type="Proteomes" id="UP000190750">
    <property type="component" value="Unassembled WGS sequence"/>
</dbReference>
<dbReference type="GO" id="GO:0015689">
    <property type="term" value="P:molybdate ion transport"/>
    <property type="evidence" value="ECO:0007669"/>
    <property type="project" value="TreeGrafter"/>
</dbReference>
<dbReference type="InterPro" id="IPR050682">
    <property type="entry name" value="ModA/WtpA"/>
</dbReference>
<name>A0A1T1AYQ5_RHOFE</name>
<evidence type="ECO:0000256" key="1">
    <source>
        <dbReference type="SAM" id="SignalP"/>
    </source>
</evidence>
<keyword evidence="3" id="KW-1185">Reference proteome</keyword>
<keyword evidence="1" id="KW-0732">Signal</keyword>
<dbReference type="STRING" id="28066.RF819_13135"/>
<dbReference type="AlphaFoldDB" id="A0A1T1AYQ5"/>
<dbReference type="Gene3D" id="3.40.190.10">
    <property type="entry name" value="Periplasmic binding protein-like II"/>
    <property type="match status" value="2"/>
</dbReference>
<dbReference type="Pfam" id="PF13531">
    <property type="entry name" value="SBP_bac_11"/>
    <property type="match status" value="1"/>
</dbReference>
<protein>
    <submittedName>
        <fullName evidence="2">Molybdenum ABC transporter substrate-binding protein</fullName>
    </submittedName>
</protein>
<gene>
    <name evidence="2" type="ORF">RF819_13135</name>
</gene>
<organism evidence="2 3">
    <name type="scientific">Rhodoferax fermentans</name>
    <dbReference type="NCBI Taxonomy" id="28066"/>
    <lineage>
        <taxon>Bacteria</taxon>
        <taxon>Pseudomonadati</taxon>
        <taxon>Pseudomonadota</taxon>
        <taxon>Betaproteobacteria</taxon>
        <taxon>Burkholderiales</taxon>
        <taxon>Comamonadaceae</taxon>
        <taxon>Rhodoferax</taxon>
    </lineage>
</organism>
<comment type="caution">
    <text evidence="2">The sequence shown here is derived from an EMBL/GenBank/DDBJ whole genome shotgun (WGS) entry which is preliminary data.</text>
</comment>
<feature type="chain" id="PRO_5012752286" evidence="1">
    <location>
        <begin position="20"/>
        <end position="254"/>
    </location>
</feature>
<feature type="signal peptide" evidence="1">
    <location>
        <begin position="1"/>
        <end position="19"/>
    </location>
</feature>
<evidence type="ECO:0000313" key="3">
    <source>
        <dbReference type="Proteomes" id="UP000190750"/>
    </source>
</evidence>
<reference evidence="2 3" key="1">
    <citation type="submission" date="2017-01" db="EMBL/GenBank/DDBJ databases">
        <title>Genome sequencing of Rhodoferax fermentans JCM 7819.</title>
        <authorList>
            <person name="Kim Y.J."/>
            <person name="Farh M.E.-A."/>
            <person name="Yang D.-C."/>
        </authorList>
    </citation>
    <scope>NUCLEOTIDE SEQUENCE [LARGE SCALE GENOMIC DNA]</scope>
    <source>
        <strain evidence="2 3">JCM 7819</strain>
    </source>
</reference>
<dbReference type="GO" id="GO:0030973">
    <property type="term" value="F:molybdate ion binding"/>
    <property type="evidence" value="ECO:0007669"/>
    <property type="project" value="TreeGrafter"/>
</dbReference>